<keyword evidence="11" id="KW-0002">3D-structure</keyword>
<keyword evidence="4" id="KW-0067">ATP-binding</keyword>
<reference evidence="11" key="2">
    <citation type="journal article" date="2021" name="Microorganisms">
        <title>Evolutionary Diversification of Host-Targeted &lt;i&gt;Bartonella&lt;/i&gt; Effectors Proteins Derived from a Conserved FicTA Toxin-Antitoxin Module.</title>
        <authorList>
            <person name="Schirmer T."/>
            <person name="de Beer T.A.P."/>
            <person name="Tamegger S."/>
            <person name="Harms A."/>
            <person name="Dietz N."/>
            <person name="Dranow D.M."/>
            <person name="Edwards T.E."/>
            <person name="Myler P.J."/>
            <person name="Phan I."/>
            <person name="Dehio C."/>
        </authorList>
    </citation>
    <scope>X-RAY CRYSTALLOGRAPHY (1.55 ANGSTROMS) OF 2-220 IN COMPLEX WITH ADP</scope>
</reference>
<dbReference type="eggNOG" id="COG2184">
    <property type="taxonomic scope" value="Bacteria"/>
</dbReference>
<dbReference type="PANTHER" id="PTHR39560">
    <property type="entry name" value="PROTEIN ADENYLYLTRANSFERASE FIC-RELATED"/>
    <property type="match status" value="1"/>
</dbReference>
<feature type="binding site" evidence="11">
    <location>
        <position position="152"/>
    </location>
    <ligand>
        <name>ADP</name>
        <dbReference type="ChEBI" id="CHEBI:456216"/>
    </ligand>
</feature>
<organism evidence="9 10">
    <name type="scientific">Bartonella quintana (strain Toulouse)</name>
    <name type="common">Rochalimaea quintana</name>
    <dbReference type="NCBI Taxonomy" id="283165"/>
    <lineage>
        <taxon>Bacteria</taxon>
        <taxon>Pseudomonadati</taxon>
        <taxon>Pseudomonadota</taxon>
        <taxon>Alphaproteobacteria</taxon>
        <taxon>Hyphomicrobiales</taxon>
        <taxon>Bartonellaceae</taxon>
        <taxon>Bartonella</taxon>
    </lineage>
</organism>
<feature type="binding site" evidence="11">
    <location>
        <position position="151"/>
    </location>
    <ligand>
        <name>ADP</name>
        <dbReference type="ChEBI" id="CHEBI:456216"/>
    </ligand>
</feature>
<feature type="binding site" evidence="11">
    <location>
        <position position="190"/>
    </location>
    <ligand>
        <name>ADP</name>
        <dbReference type="ChEBI" id="CHEBI:456216"/>
    </ligand>
</feature>
<dbReference type="EvolutionaryTrace" id="A0A0H3LV04"/>
<dbReference type="GO" id="GO:0051302">
    <property type="term" value="P:regulation of cell division"/>
    <property type="evidence" value="ECO:0007669"/>
    <property type="project" value="TreeGrafter"/>
</dbReference>
<comment type="catalytic activity">
    <reaction evidence="7">
        <text>L-tyrosyl-[protein] + ATP = O-(5'-adenylyl)-L-tyrosyl-[protein] + diphosphate</text>
        <dbReference type="Rhea" id="RHEA:54288"/>
        <dbReference type="Rhea" id="RHEA-COMP:10136"/>
        <dbReference type="Rhea" id="RHEA-COMP:13846"/>
        <dbReference type="ChEBI" id="CHEBI:30616"/>
        <dbReference type="ChEBI" id="CHEBI:33019"/>
        <dbReference type="ChEBI" id="CHEBI:46858"/>
        <dbReference type="ChEBI" id="CHEBI:83624"/>
        <dbReference type="EC" id="2.7.7.108"/>
    </reaction>
</comment>
<dbReference type="PANTHER" id="PTHR39560:SF1">
    <property type="entry name" value="PROTEIN ADENYLYLTRANSFERASE FIC-RELATED"/>
    <property type="match status" value="1"/>
</dbReference>
<accession>A0A0H3LV04</accession>
<dbReference type="RefSeq" id="WP_011179735.1">
    <property type="nucleotide sequence ID" value="NC_005955.1"/>
</dbReference>
<keyword evidence="3 11" id="KW-0547">Nucleotide-binding</keyword>
<evidence type="ECO:0007829" key="11">
    <source>
        <dbReference type="PDB" id="4N67"/>
    </source>
</evidence>
<dbReference type="NCBIfam" id="NF033856">
    <property type="entry name" value="T4SS_effec_BID"/>
    <property type="match status" value="1"/>
</dbReference>
<evidence type="ECO:0000256" key="1">
    <source>
        <dbReference type="ARBA" id="ARBA00022679"/>
    </source>
</evidence>
<evidence type="ECO:0000256" key="2">
    <source>
        <dbReference type="ARBA" id="ARBA00022695"/>
    </source>
</evidence>
<dbReference type="InterPro" id="IPR041533">
    <property type="entry name" value="Bep_BID"/>
</dbReference>
<protein>
    <recommendedName>
        <fullName evidence="5">protein adenylyltransferase</fullName>
        <ecNumber evidence="5">2.7.7.108</ecNumber>
    </recommendedName>
</protein>
<dbReference type="AlphaFoldDB" id="A0A0H3LV04"/>
<evidence type="ECO:0000256" key="7">
    <source>
        <dbReference type="ARBA" id="ARBA00048696"/>
    </source>
</evidence>
<dbReference type="PDBsum" id="4N67"/>
<comment type="catalytic activity">
    <reaction evidence="6">
        <text>L-threonyl-[protein] + ATP = 3-O-(5'-adenylyl)-L-threonyl-[protein] + diphosphate</text>
        <dbReference type="Rhea" id="RHEA:54292"/>
        <dbReference type="Rhea" id="RHEA-COMP:11060"/>
        <dbReference type="Rhea" id="RHEA-COMP:13847"/>
        <dbReference type="ChEBI" id="CHEBI:30013"/>
        <dbReference type="ChEBI" id="CHEBI:30616"/>
        <dbReference type="ChEBI" id="CHEBI:33019"/>
        <dbReference type="ChEBI" id="CHEBI:138113"/>
        <dbReference type="EC" id="2.7.7.108"/>
    </reaction>
</comment>
<dbReference type="HOGENOM" id="CLU_024177_0_0_5"/>
<dbReference type="InterPro" id="IPR040548">
    <property type="entry name" value="BepA_ID"/>
</dbReference>
<evidence type="ECO:0000256" key="3">
    <source>
        <dbReference type="ARBA" id="ARBA00022741"/>
    </source>
</evidence>
<evidence type="ECO:0000256" key="4">
    <source>
        <dbReference type="ARBA" id="ARBA00022840"/>
    </source>
</evidence>
<evidence type="ECO:0000256" key="5">
    <source>
        <dbReference type="ARBA" id="ARBA00034531"/>
    </source>
</evidence>
<dbReference type="Pfam" id="PF02661">
    <property type="entry name" value="Fic"/>
    <property type="match status" value="1"/>
</dbReference>
<evidence type="ECO:0000313" key="9">
    <source>
        <dbReference type="EMBL" id="CAF26532.1"/>
    </source>
</evidence>
<feature type="binding site" evidence="11">
    <location>
        <position position="143"/>
    </location>
    <ligand>
        <name>ADP</name>
        <dbReference type="ChEBI" id="CHEBI:456216"/>
    </ligand>
</feature>
<dbReference type="InterPro" id="IPR036597">
    <property type="entry name" value="Fido-like_dom_sf"/>
</dbReference>
<evidence type="ECO:0000259" key="8">
    <source>
        <dbReference type="PROSITE" id="PS51459"/>
    </source>
</evidence>
<dbReference type="InterPro" id="IPR003812">
    <property type="entry name" value="Fido"/>
</dbReference>
<dbReference type="EC" id="2.7.7.108" evidence="5"/>
<dbReference type="GO" id="GO:0005524">
    <property type="term" value="F:ATP binding"/>
    <property type="evidence" value="ECO:0007669"/>
    <property type="project" value="UniProtKB-KW"/>
</dbReference>
<dbReference type="PDB" id="4N67">
    <property type="method" value="X-ray"/>
    <property type="resolution" value="1.55 A"/>
    <property type="chains" value="A=2-220"/>
</dbReference>
<dbReference type="SMR" id="A0A0H3LV04"/>
<dbReference type="Gene3D" id="2.40.50.140">
    <property type="entry name" value="Nucleic acid-binding proteins"/>
    <property type="match status" value="1"/>
</dbReference>
<dbReference type="Proteomes" id="UP000000597">
    <property type="component" value="Chromosome"/>
</dbReference>
<dbReference type="SUPFAM" id="SSF140931">
    <property type="entry name" value="Fic-like"/>
    <property type="match status" value="1"/>
</dbReference>
<keyword evidence="2" id="KW-0548">Nucleotidyltransferase</keyword>
<sequence>MLEHNYFYKNSATLKNKHGIKNPRKLYERCAHETAREAVNFRLEPPPGKFDAAYLRTIHWCLFHNTFEWAGVTRDQPFTFEDGSTACMPAMRPKGYKVPFAVGSQIQRELKKLEQRLTAKNNLQGLSRQEFAANAAEVFTALDHAHPFRKGNGRTQRMFMEKLGQAAGYKIDFSLITKERMTYASIEAMQHNNPEPMKDLFEDITHPQKSLLLKEFISQMRSARLDEINNHIVLAAKEGVTYDGIYKGSSAEGFVIEVEGGTFIVGHKDDLKPEQVKILQNGDFISFQKNNVQNMRETLIPSEILAPLTNEILAERLVNHCGVESYRHEVECLSKIVYGNTQALSQMIETINIDPSLGEQFVDHIIQNPKSVGKLAGKKILGLRSPARKRAEETVSQLSDTLKSYADIAHQTMADIIEQHSKEQRRTARSVENPGKDLQNLFALFPEQQREALSHSPTLQQQLHRFSRQLQNRLSSEERRAIQENDCTRLSCLLGVSASKAKDIAQIVKHTKEAQCQMRTLKVCRSASMALTS</sequence>
<dbReference type="EMBL" id="BX897700">
    <property type="protein sequence ID" value="CAF26532.1"/>
    <property type="molecule type" value="Genomic_DNA"/>
</dbReference>
<dbReference type="OrthoDB" id="7926176at2"/>
<keyword evidence="1" id="KW-0808">Transferase</keyword>
<feature type="domain" description="Fido" evidence="8">
    <location>
        <begin position="50"/>
        <end position="203"/>
    </location>
</feature>
<dbReference type="Pfam" id="PF17841">
    <property type="entry name" value="Bep_C_terminal"/>
    <property type="match status" value="1"/>
</dbReference>
<reference evidence="9 10" key="1">
    <citation type="journal article" date="2004" name="Proc. Natl. Acad. Sci. U.S.A.">
        <title>The louse-borne human pathogen Bartonella quintana is a genomic derivative of the zoonotic agent Bartonella henselae.</title>
        <authorList>
            <person name="Alsmark U.C.M."/>
            <person name="Frank A.C."/>
            <person name="Karlberg E.O."/>
            <person name="Legault B.-A."/>
            <person name="Ardell D.H."/>
            <person name="Canbaeck B."/>
            <person name="Eriksson A.-S."/>
            <person name="Naeslund A.K."/>
            <person name="Handley S.A."/>
            <person name="Huvet M."/>
            <person name="La Scola B."/>
            <person name="Holmberg M."/>
            <person name="Andersson S.G.E."/>
        </authorList>
    </citation>
    <scope>NUCLEOTIDE SEQUENCE [LARGE SCALE GENOMIC DNA]</scope>
    <source>
        <strain evidence="9 10">Toulouse</strain>
    </source>
</reference>
<dbReference type="GO" id="GO:0070733">
    <property type="term" value="F:AMPylase activity"/>
    <property type="evidence" value="ECO:0007669"/>
    <property type="project" value="UniProtKB-EC"/>
</dbReference>
<proteinExistence type="evidence at protein level"/>
<name>A0A0H3LV04_BARQU</name>
<evidence type="ECO:0000256" key="6">
    <source>
        <dbReference type="ARBA" id="ARBA00047939"/>
    </source>
</evidence>
<dbReference type="InterPro" id="IPR012340">
    <property type="entry name" value="NA-bd_OB-fold"/>
</dbReference>
<gene>
    <name evidence="9" type="ordered locus">BQ10650</name>
</gene>
<dbReference type="KEGG" id="bqu:BQ10650"/>
<evidence type="ECO:0000313" key="10">
    <source>
        <dbReference type="Proteomes" id="UP000000597"/>
    </source>
</evidence>
<dbReference type="Gene3D" id="1.10.3290.10">
    <property type="entry name" value="Fido-like domain"/>
    <property type="match status" value="1"/>
</dbReference>
<feature type="binding site" evidence="11">
    <location>
        <position position="153"/>
    </location>
    <ligand>
        <name>ADP</name>
        <dbReference type="ChEBI" id="CHEBI:456216"/>
    </ligand>
</feature>
<dbReference type="Pfam" id="PF18543">
    <property type="entry name" value="ID"/>
    <property type="match status" value="1"/>
</dbReference>
<dbReference type="PROSITE" id="PS51459">
    <property type="entry name" value="FIDO"/>
    <property type="match status" value="1"/>
</dbReference>